<evidence type="ECO:0000313" key="3">
    <source>
        <dbReference type="Proteomes" id="UP000183404"/>
    </source>
</evidence>
<dbReference type="AlphaFoldDB" id="A0A1G7S6S6"/>
<dbReference type="InterPro" id="IPR025948">
    <property type="entry name" value="HTH-like_dom"/>
</dbReference>
<sequence>MYEEEIMKIYKESKKRYGAPKIHKMPINKGYNISLKKVQRLMNRLGIKSIIIKKFKPYTSKNRVEEKESVLNRDFSTNTINEE</sequence>
<evidence type="ECO:0000313" key="2">
    <source>
        <dbReference type="EMBL" id="SDG18691.1"/>
    </source>
</evidence>
<protein>
    <submittedName>
        <fullName evidence="2">HTH-like domain-containing protein</fullName>
    </submittedName>
</protein>
<dbReference type="RefSeq" id="WP_167353643.1">
    <property type="nucleotide sequence ID" value="NZ_FNBS01000049.1"/>
</dbReference>
<gene>
    <name evidence="2" type="ORF">SAMN04244560_01924</name>
</gene>
<feature type="domain" description="HTH-like" evidence="1">
    <location>
        <begin position="4"/>
        <end position="55"/>
    </location>
</feature>
<evidence type="ECO:0000259" key="1">
    <source>
        <dbReference type="Pfam" id="PF13276"/>
    </source>
</evidence>
<organism evidence="2 3">
    <name type="scientific">Thermoanaerobacter thermohydrosulfuricus</name>
    <name type="common">Clostridium thermohydrosulfuricum</name>
    <dbReference type="NCBI Taxonomy" id="1516"/>
    <lineage>
        <taxon>Bacteria</taxon>
        <taxon>Bacillati</taxon>
        <taxon>Bacillota</taxon>
        <taxon>Clostridia</taxon>
        <taxon>Thermoanaerobacterales</taxon>
        <taxon>Thermoanaerobacteraceae</taxon>
        <taxon>Thermoanaerobacter</taxon>
    </lineage>
</organism>
<reference evidence="2 3" key="1">
    <citation type="submission" date="2016-10" db="EMBL/GenBank/DDBJ databases">
        <authorList>
            <person name="de Groot N.N."/>
        </authorList>
    </citation>
    <scope>NUCLEOTIDE SEQUENCE [LARGE SCALE GENOMIC DNA]</scope>
    <source>
        <strain evidence="2 3">DSM 569</strain>
    </source>
</reference>
<proteinExistence type="predicted"/>
<dbReference type="Pfam" id="PF13276">
    <property type="entry name" value="HTH_21"/>
    <property type="match status" value="1"/>
</dbReference>
<accession>A0A1G7S6S6</accession>
<name>A0A1G7S6S6_THETY</name>
<dbReference type="Proteomes" id="UP000183404">
    <property type="component" value="Unassembled WGS sequence"/>
</dbReference>
<dbReference type="EMBL" id="FNBS01000049">
    <property type="protein sequence ID" value="SDG18691.1"/>
    <property type="molecule type" value="Genomic_DNA"/>
</dbReference>